<gene>
    <name evidence="2" type="ORF">GCM10010347_41610</name>
</gene>
<dbReference type="InterPro" id="IPR053146">
    <property type="entry name" value="QDO-like"/>
</dbReference>
<dbReference type="SUPFAM" id="SSF51182">
    <property type="entry name" value="RmlC-like cupins"/>
    <property type="match status" value="1"/>
</dbReference>
<dbReference type="InterPro" id="IPR014710">
    <property type="entry name" value="RmlC-like_jellyroll"/>
</dbReference>
<dbReference type="Proteomes" id="UP000642673">
    <property type="component" value="Unassembled WGS sequence"/>
</dbReference>
<dbReference type="InterPro" id="IPR013096">
    <property type="entry name" value="Cupin_2"/>
</dbReference>
<sequence length="183" mass="20033">MTHTPGTPSSRTPDPGVNTAFRREAGATEDEERFILLEPGAVRPGRVPLPPAFAVKAATADTEGRLSLLEVTLAKDIPRHVHHRADECVYVLEGVLAIEFDDRTHSAPQGTFALLPRGVPHALRRASDPPPRVLQISSPGGWECYVEDLVEAGPTVLTDGELDPEKINPIAARHHIHYEERRP</sequence>
<accession>A0ABQ3EVX1</accession>
<feature type="domain" description="Cupin type-2" evidence="1">
    <location>
        <begin position="73"/>
        <end position="134"/>
    </location>
</feature>
<evidence type="ECO:0000259" key="1">
    <source>
        <dbReference type="Pfam" id="PF07883"/>
    </source>
</evidence>
<dbReference type="Gene3D" id="2.60.120.10">
    <property type="entry name" value="Jelly Rolls"/>
    <property type="match status" value="1"/>
</dbReference>
<dbReference type="RefSeq" id="WP_190185742.1">
    <property type="nucleotide sequence ID" value="NZ_BMVP01000008.1"/>
</dbReference>
<dbReference type="PANTHER" id="PTHR36440:SF1">
    <property type="entry name" value="PUTATIVE (AFU_ORTHOLOGUE AFUA_8G07350)-RELATED"/>
    <property type="match status" value="1"/>
</dbReference>
<evidence type="ECO:0000313" key="2">
    <source>
        <dbReference type="EMBL" id="GHB67212.1"/>
    </source>
</evidence>
<dbReference type="EMBL" id="BMVP01000008">
    <property type="protein sequence ID" value="GHB67212.1"/>
    <property type="molecule type" value="Genomic_DNA"/>
</dbReference>
<dbReference type="InterPro" id="IPR011051">
    <property type="entry name" value="RmlC_Cupin_sf"/>
</dbReference>
<proteinExistence type="predicted"/>
<organism evidence="2 3">
    <name type="scientific">Streptomyces cirratus</name>
    <dbReference type="NCBI Taxonomy" id="68187"/>
    <lineage>
        <taxon>Bacteria</taxon>
        <taxon>Bacillati</taxon>
        <taxon>Actinomycetota</taxon>
        <taxon>Actinomycetes</taxon>
        <taxon>Kitasatosporales</taxon>
        <taxon>Streptomycetaceae</taxon>
        <taxon>Streptomyces</taxon>
    </lineage>
</organism>
<reference evidence="3" key="1">
    <citation type="journal article" date="2019" name="Int. J. Syst. Evol. Microbiol.">
        <title>The Global Catalogue of Microorganisms (GCM) 10K type strain sequencing project: providing services to taxonomists for standard genome sequencing and annotation.</title>
        <authorList>
            <consortium name="The Broad Institute Genomics Platform"/>
            <consortium name="The Broad Institute Genome Sequencing Center for Infectious Disease"/>
            <person name="Wu L."/>
            <person name="Ma J."/>
        </authorList>
    </citation>
    <scope>NUCLEOTIDE SEQUENCE [LARGE SCALE GENOMIC DNA]</scope>
    <source>
        <strain evidence="3">JCM 4738</strain>
    </source>
</reference>
<name>A0ABQ3EVX1_9ACTN</name>
<evidence type="ECO:0000313" key="3">
    <source>
        <dbReference type="Proteomes" id="UP000642673"/>
    </source>
</evidence>
<dbReference type="Pfam" id="PF07883">
    <property type="entry name" value="Cupin_2"/>
    <property type="match status" value="1"/>
</dbReference>
<keyword evidence="3" id="KW-1185">Reference proteome</keyword>
<dbReference type="PANTHER" id="PTHR36440">
    <property type="entry name" value="PUTATIVE (AFU_ORTHOLOGUE AFUA_8G07350)-RELATED"/>
    <property type="match status" value="1"/>
</dbReference>
<protein>
    <submittedName>
        <fullName evidence="2">Cupin</fullName>
    </submittedName>
</protein>
<comment type="caution">
    <text evidence="2">The sequence shown here is derived from an EMBL/GenBank/DDBJ whole genome shotgun (WGS) entry which is preliminary data.</text>
</comment>